<gene>
    <name evidence="2" type="ORF">OS493_038984</name>
</gene>
<proteinExistence type="predicted"/>
<keyword evidence="3" id="KW-1185">Reference proteome</keyword>
<name>A0A9X0D014_9CNID</name>
<protein>
    <submittedName>
        <fullName evidence="2">Uncharacterized protein</fullName>
    </submittedName>
</protein>
<evidence type="ECO:0000313" key="3">
    <source>
        <dbReference type="Proteomes" id="UP001163046"/>
    </source>
</evidence>
<reference evidence="2" key="1">
    <citation type="submission" date="2023-01" db="EMBL/GenBank/DDBJ databases">
        <title>Genome assembly of the deep-sea coral Lophelia pertusa.</title>
        <authorList>
            <person name="Herrera S."/>
            <person name="Cordes E."/>
        </authorList>
    </citation>
    <scope>NUCLEOTIDE SEQUENCE</scope>
    <source>
        <strain evidence="2">USNM1676648</strain>
        <tissue evidence="2">Polyp</tissue>
    </source>
</reference>
<sequence>MVVCVHTPLQEVVEIMRPTTAEISAANRGVSQPNTSTSDSTNGNSSAEMNPDLQVPPDSSWLIHCSSVVECLRNLACLCLKDDDIAFTICALKLLEEIARAMYAEFSNTQTGRKAISKDQILQFWLKLLDGPLIGMIQEGSSVSAPSCSAAVDCLSNVGAVIFNETTCKFT</sequence>
<organism evidence="2 3">
    <name type="scientific">Desmophyllum pertusum</name>
    <dbReference type="NCBI Taxonomy" id="174260"/>
    <lineage>
        <taxon>Eukaryota</taxon>
        <taxon>Metazoa</taxon>
        <taxon>Cnidaria</taxon>
        <taxon>Anthozoa</taxon>
        <taxon>Hexacorallia</taxon>
        <taxon>Scleractinia</taxon>
        <taxon>Caryophylliina</taxon>
        <taxon>Caryophylliidae</taxon>
        <taxon>Desmophyllum</taxon>
    </lineage>
</organism>
<feature type="compositionally biased region" description="Low complexity" evidence="1">
    <location>
        <begin position="34"/>
        <end position="46"/>
    </location>
</feature>
<feature type="region of interest" description="Disordered" evidence="1">
    <location>
        <begin position="24"/>
        <end position="51"/>
    </location>
</feature>
<evidence type="ECO:0000313" key="2">
    <source>
        <dbReference type="EMBL" id="KAJ7381791.1"/>
    </source>
</evidence>
<accession>A0A9X0D014</accession>
<comment type="caution">
    <text evidence="2">The sequence shown here is derived from an EMBL/GenBank/DDBJ whole genome shotgun (WGS) entry which is preliminary data.</text>
</comment>
<dbReference type="Proteomes" id="UP001163046">
    <property type="component" value="Unassembled WGS sequence"/>
</dbReference>
<dbReference type="OrthoDB" id="66533at2759"/>
<dbReference type="AlphaFoldDB" id="A0A9X0D014"/>
<evidence type="ECO:0000256" key="1">
    <source>
        <dbReference type="SAM" id="MobiDB-lite"/>
    </source>
</evidence>
<dbReference type="EMBL" id="MU826012">
    <property type="protein sequence ID" value="KAJ7381791.1"/>
    <property type="molecule type" value="Genomic_DNA"/>
</dbReference>